<sequence length="97" mass="11582">MPCVLRHRITGDIACGFLRNSYDLEYFGALWWEDKEDAERERIDQLVQSGYEHESDWAIVEVGEDRLKLFNVKLNNDRRKRIRFERDGTITVHKVNV</sequence>
<comment type="caution">
    <text evidence="1">The sequence shown here is derived from an EMBL/GenBank/DDBJ whole genome shotgun (WGS) entry which is preliminary data.</text>
</comment>
<dbReference type="Proteomes" id="UP001589818">
    <property type="component" value="Unassembled WGS sequence"/>
</dbReference>
<evidence type="ECO:0000313" key="1">
    <source>
        <dbReference type="EMBL" id="MFC0391174.1"/>
    </source>
</evidence>
<dbReference type="EMBL" id="JBHLVF010000010">
    <property type="protein sequence ID" value="MFC0391174.1"/>
    <property type="molecule type" value="Genomic_DNA"/>
</dbReference>
<keyword evidence="2" id="KW-1185">Reference proteome</keyword>
<reference evidence="1 2" key="1">
    <citation type="submission" date="2024-09" db="EMBL/GenBank/DDBJ databases">
        <authorList>
            <person name="Sun Q."/>
            <person name="Mori K."/>
        </authorList>
    </citation>
    <scope>NUCLEOTIDE SEQUENCE [LARGE SCALE GENOMIC DNA]</scope>
    <source>
        <strain evidence="1 2">CCM 4839</strain>
    </source>
</reference>
<protein>
    <submittedName>
        <fullName evidence="1">Uncharacterized protein</fullName>
    </submittedName>
</protein>
<proteinExistence type="predicted"/>
<gene>
    <name evidence="1" type="ORF">ACFFJ8_07265</name>
</gene>
<organism evidence="1 2">
    <name type="scientific">Paenibacillus mendelii</name>
    <dbReference type="NCBI Taxonomy" id="206163"/>
    <lineage>
        <taxon>Bacteria</taxon>
        <taxon>Bacillati</taxon>
        <taxon>Bacillota</taxon>
        <taxon>Bacilli</taxon>
        <taxon>Bacillales</taxon>
        <taxon>Paenibacillaceae</taxon>
        <taxon>Paenibacillus</taxon>
    </lineage>
</organism>
<accession>A0ABV6J5L5</accession>
<dbReference type="RefSeq" id="WP_204818169.1">
    <property type="nucleotide sequence ID" value="NZ_JANHOF010000004.1"/>
</dbReference>
<evidence type="ECO:0000313" key="2">
    <source>
        <dbReference type="Proteomes" id="UP001589818"/>
    </source>
</evidence>
<name>A0ABV6J5L5_9BACL</name>